<reference evidence="1" key="1">
    <citation type="submission" date="2020-05" db="EMBL/GenBank/DDBJ databases">
        <authorList>
            <person name="Chiriac C."/>
            <person name="Salcher M."/>
            <person name="Ghai R."/>
            <person name="Kavagutti S V."/>
        </authorList>
    </citation>
    <scope>NUCLEOTIDE SEQUENCE</scope>
</reference>
<organism evidence="1">
    <name type="scientific">freshwater metagenome</name>
    <dbReference type="NCBI Taxonomy" id="449393"/>
    <lineage>
        <taxon>unclassified sequences</taxon>
        <taxon>metagenomes</taxon>
        <taxon>ecological metagenomes</taxon>
    </lineage>
</organism>
<protein>
    <submittedName>
        <fullName evidence="1">Unannotated protein</fullName>
    </submittedName>
</protein>
<dbReference type="AlphaFoldDB" id="A0A6J7VGY9"/>
<accession>A0A6J7VGY9</accession>
<proteinExistence type="predicted"/>
<gene>
    <name evidence="1" type="ORF">UFOPK4401_01083</name>
</gene>
<sequence>MKVRSVANGVVNTQKIIRESTPIRVAKIAASLLFKTPVTNGRLDVRAISRSKSLSIIMLKAFAEPAANVPPIIAARVTPSGGKDLLAKTIAGNVEIRSSSTTLNFIKSM</sequence>
<dbReference type="EMBL" id="CAFBRB010000131">
    <property type="protein sequence ID" value="CAB5076919.1"/>
    <property type="molecule type" value="Genomic_DNA"/>
</dbReference>
<evidence type="ECO:0000313" key="1">
    <source>
        <dbReference type="EMBL" id="CAB5076919.1"/>
    </source>
</evidence>
<name>A0A6J7VGY9_9ZZZZ</name>